<keyword evidence="2" id="KW-1185">Reference proteome</keyword>
<dbReference type="EMBL" id="QWKU01000001">
    <property type="protein sequence ID" value="RID94625.1"/>
    <property type="molecule type" value="Genomic_DNA"/>
</dbReference>
<dbReference type="PANTHER" id="PTHR35810:SF1">
    <property type="entry name" value="CYTOPLASMIC PROTEIN"/>
    <property type="match status" value="1"/>
</dbReference>
<proteinExistence type="predicted"/>
<organism evidence="1 2">
    <name type="scientific">Dialister pneumosintes</name>
    <dbReference type="NCBI Taxonomy" id="39950"/>
    <lineage>
        <taxon>Bacteria</taxon>
        <taxon>Bacillati</taxon>
        <taxon>Bacillota</taxon>
        <taxon>Negativicutes</taxon>
        <taxon>Veillonellales</taxon>
        <taxon>Veillonellaceae</taxon>
        <taxon>Dialister</taxon>
    </lineage>
</organism>
<dbReference type="InterPro" id="IPR011204">
    <property type="entry name" value="Virulence_RhuM-like"/>
</dbReference>
<dbReference type="PIRSF" id="PIRSF015268">
    <property type="entry name" value="Virulence_RhuM"/>
    <property type="match status" value="1"/>
</dbReference>
<gene>
    <name evidence="1" type="ORF">DX915_03725</name>
</gene>
<reference evidence="1 2" key="1">
    <citation type="submission" date="2018-08" db="EMBL/GenBank/DDBJ databases">
        <title>Draft genome sequence of Dialister pneumosintes KCOM 1685.</title>
        <authorList>
            <person name="Kook J.-K."/>
            <person name="Park S.-N."/>
            <person name="Lim Y.K."/>
        </authorList>
    </citation>
    <scope>NUCLEOTIDE SEQUENCE [LARGE SCALE GENOMIC DNA]</scope>
    <source>
        <strain evidence="1 2">KCOM 1685</strain>
    </source>
</reference>
<sequence length="338" mass="39631">MVSPVERKIIIYQTQSENKQIDVLYKDDTFWLTQKIMAELFHVDISTINEHLKNIYKTQELSESTTIGKFPIVQKEGDRNVTRMINFYNLDAIIAVGYRVNSKEATQFRIWATNILREYIIKGFALNDEMLKNGRSIGKDYFHELLERIRSIRASERRIWQQITDIFQECSIDYSSDSTTARNFYAMIQNKFHYAITGKTAAEIIYNKADCSKEHMGLTTWKNSPNGRILKSDTEIAKNYLSEKEIKRLERTVTGFFDYIEDLIERNNTFTMEQFSLSVDSFLSFRQYKILANKGTVSRQHALSKAHSEYDKFNKTQKIDSDFDHFIKSLPISNKKTN</sequence>
<dbReference type="Proteomes" id="UP000266262">
    <property type="component" value="Unassembled WGS sequence"/>
</dbReference>
<dbReference type="Pfam" id="PF13310">
    <property type="entry name" value="Virulence_RhuM"/>
    <property type="match status" value="1"/>
</dbReference>
<accession>A0ABX9MAD7</accession>
<dbReference type="PANTHER" id="PTHR35810">
    <property type="entry name" value="CYTOPLASMIC PROTEIN-RELATED"/>
    <property type="match status" value="1"/>
</dbReference>
<comment type="caution">
    <text evidence="1">The sequence shown here is derived from an EMBL/GenBank/DDBJ whole genome shotgun (WGS) entry which is preliminary data.</text>
</comment>
<dbReference type="RefSeq" id="WP_119056331.1">
    <property type="nucleotide sequence ID" value="NZ_QWKU01000001.1"/>
</dbReference>
<evidence type="ECO:0000313" key="1">
    <source>
        <dbReference type="EMBL" id="RID94625.1"/>
    </source>
</evidence>
<evidence type="ECO:0000313" key="2">
    <source>
        <dbReference type="Proteomes" id="UP000266262"/>
    </source>
</evidence>
<name>A0ABX9MAD7_9FIRM</name>
<protein>
    <submittedName>
        <fullName evidence="1">Cell filamentation protein Fic</fullName>
    </submittedName>
</protein>